<reference evidence="4 5" key="1">
    <citation type="submission" date="2014-12" db="EMBL/GenBank/DDBJ databases">
        <title>Genome assembly of Enhygromyxa salina DSM 15201.</title>
        <authorList>
            <person name="Sharma G."/>
            <person name="Subramanian S."/>
        </authorList>
    </citation>
    <scope>NUCLEOTIDE SEQUENCE [LARGE SCALE GENOMIC DNA]</scope>
    <source>
        <strain evidence="4 5">DSM 15201</strain>
    </source>
</reference>
<accession>A0A0C1ZD13</accession>
<dbReference type="SUPFAM" id="SSF52058">
    <property type="entry name" value="L domain-like"/>
    <property type="match status" value="1"/>
</dbReference>
<name>A0A0C1ZD13_9BACT</name>
<dbReference type="PROSITE" id="PS51450">
    <property type="entry name" value="LRR"/>
    <property type="match status" value="2"/>
</dbReference>
<gene>
    <name evidence="4" type="ORF">DB30_05458</name>
</gene>
<dbReference type="Proteomes" id="UP000031599">
    <property type="component" value="Unassembled WGS sequence"/>
</dbReference>
<protein>
    <submittedName>
        <fullName evidence="4">Putative lipoprotein</fullName>
    </submittedName>
</protein>
<comment type="caution">
    <text evidence="4">The sequence shown here is derived from an EMBL/GenBank/DDBJ whole genome shotgun (WGS) entry which is preliminary data.</text>
</comment>
<organism evidence="4 5">
    <name type="scientific">Enhygromyxa salina</name>
    <dbReference type="NCBI Taxonomy" id="215803"/>
    <lineage>
        <taxon>Bacteria</taxon>
        <taxon>Pseudomonadati</taxon>
        <taxon>Myxococcota</taxon>
        <taxon>Polyangia</taxon>
        <taxon>Nannocystales</taxon>
        <taxon>Nannocystaceae</taxon>
        <taxon>Enhygromyxa</taxon>
    </lineage>
</organism>
<feature type="domain" description="Disease resistance R13L4/SHOC-2-like LRR" evidence="3">
    <location>
        <begin position="506"/>
        <end position="586"/>
    </location>
</feature>
<dbReference type="InterPro" id="IPR050715">
    <property type="entry name" value="LRR-SigEffector_domain"/>
</dbReference>
<keyword evidence="4" id="KW-0449">Lipoprotein</keyword>
<evidence type="ECO:0000256" key="1">
    <source>
        <dbReference type="ARBA" id="ARBA00022614"/>
    </source>
</evidence>
<dbReference type="InterPro" id="IPR003591">
    <property type="entry name" value="Leu-rich_rpt_typical-subtyp"/>
</dbReference>
<dbReference type="EMBL" id="JMCC02000050">
    <property type="protein sequence ID" value="KIG15584.1"/>
    <property type="molecule type" value="Genomic_DNA"/>
</dbReference>
<proteinExistence type="predicted"/>
<dbReference type="PANTHER" id="PTHR45752">
    <property type="entry name" value="LEUCINE-RICH REPEAT-CONTAINING"/>
    <property type="match status" value="1"/>
</dbReference>
<dbReference type="Gene3D" id="2.20.110.10">
    <property type="entry name" value="Histone H3 K4-specific methyltransferase SET7/9 N-terminal domain"/>
    <property type="match status" value="2"/>
</dbReference>
<dbReference type="PANTHER" id="PTHR45752:SF187">
    <property type="entry name" value="LEUCINE-RICH REPEAT AND IQ DOMAIN-CONTAINING PROTEIN 4"/>
    <property type="match status" value="1"/>
</dbReference>
<evidence type="ECO:0000256" key="2">
    <source>
        <dbReference type="ARBA" id="ARBA00022737"/>
    </source>
</evidence>
<evidence type="ECO:0000313" key="4">
    <source>
        <dbReference type="EMBL" id="KIG15584.1"/>
    </source>
</evidence>
<dbReference type="InterPro" id="IPR032675">
    <property type="entry name" value="LRR_dom_sf"/>
</dbReference>
<dbReference type="InterPro" id="IPR001611">
    <property type="entry name" value="Leu-rich_rpt"/>
</dbReference>
<dbReference type="Pfam" id="PF07661">
    <property type="entry name" value="MORN_2"/>
    <property type="match status" value="1"/>
</dbReference>
<dbReference type="SUPFAM" id="SSF82185">
    <property type="entry name" value="Histone H3 K4-specific methyltransferase SET7/9 N-terminal domain"/>
    <property type="match status" value="2"/>
</dbReference>
<dbReference type="Gene3D" id="3.80.10.10">
    <property type="entry name" value="Ribonuclease Inhibitor"/>
    <property type="match status" value="1"/>
</dbReference>
<keyword evidence="2" id="KW-0677">Repeat</keyword>
<keyword evidence="1" id="KW-0433">Leucine-rich repeat</keyword>
<dbReference type="Pfam" id="PF23598">
    <property type="entry name" value="LRR_14"/>
    <property type="match status" value="1"/>
</dbReference>
<sequence length="653" mass="71143">MAIHPPDVERERPAGVPASAWWSDEDNEWILGPKDANGELHGEVHYWRPDGSLCCITQLRHGVPHGSFERFHETGEVAQFGQYENGELHGQRTFVATTGDTSEDMHAGGRLSPAIVRSEYDYVHGTLASVRHFGADQVRLDSEGAPLRERPVGVPAHAILNAKSGNWLVGVWDSEGRRDGPLECFASDGRRLAIESYRADQAHGLTTLFFPEGGKRATLEYANDALHGVAEQYYRNGVLARRAHFEQGAWAGPLTDWSASGERSEERTIPAPAPAPELRCPSEPTLRAAGREDLDVDDIAALGGGPISAPGLAQLLAIGWGGDEHRDAELARAARRIVRERDDPALVAALRETGLLTAPRLLTCARVERVIEAIGPVDAVDSEALVDALAQRGGVGTAAIFNRGDAAAVSALAARVRDDRLDLRGLGLSRLPRSVGQLPTLRELDASGNAIETVPAEVGQVFFLRKLKLNHNRLTTLPVELARLRDLRGLHLADNRLSSLPEVVTALVELDTLGLGGNELQALPEDFGQLARLETLWLHDNSLAQLPDSFARLSALRFLHLGGLPWATPPPVIYELSSLRELWIASRSLTYLPADIARLTGLSRLIIWSSGLTALPETLFEMTTLRELRVRNNPLPAGTIDRLKEALPDCTIY</sequence>
<dbReference type="SMART" id="SM00369">
    <property type="entry name" value="LRR_TYP"/>
    <property type="match status" value="7"/>
</dbReference>
<dbReference type="InterPro" id="IPR055414">
    <property type="entry name" value="LRR_R13L4/SHOC2-like"/>
</dbReference>
<dbReference type="RefSeq" id="WP_052551371.1">
    <property type="nucleotide sequence ID" value="NZ_JMCC02000050.1"/>
</dbReference>
<evidence type="ECO:0000313" key="5">
    <source>
        <dbReference type="Proteomes" id="UP000031599"/>
    </source>
</evidence>
<dbReference type="AlphaFoldDB" id="A0A0C1ZD13"/>
<evidence type="ECO:0000259" key="3">
    <source>
        <dbReference type="Pfam" id="PF23598"/>
    </source>
</evidence>
<dbReference type="InterPro" id="IPR011652">
    <property type="entry name" value="MORN_2"/>
</dbReference>
<dbReference type="SMART" id="SM00364">
    <property type="entry name" value="LRR_BAC"/>
    <property type="match status" value="6"/>
</dbReference>